<reference evidence="2" key="1">
    <citation type="submission" date="2022-11" db="UniProtKB">
        <authorList>
            <consortium name="WormBaseParasite"/>
        </authorList>
    </citation>
    <scope>IDENTIFICATION</scope>
</reference>
<name>A0AC34QG39_9BILA</name>
<sequence>MIFDAIYGLQFFLAGIRRLGMVYSGGKYVEAYSKWDCFTVLSNILFLINTAAPGIMALFCCLDRFFSVTFPLKYYTLPANYAYFLIILGFGLSIPPVIASGIIVYQYKEQYTVNAICSLQQSMPEFMHYVLRGIKVGCSTTGVLLYIIIGYKIYALVNATENHTDTFSAIKRKRLITMTLTFLLITLNEVLLFAIPDIILMIIPQTESKYALSVINLNRGFVNILIFLITQKELRKQLIKKIGLYKRLENLFSQITPKAVMTF</sequence>
<proteinExistence type="predicted"/>
<dbReference type="Proteomes" id="UP000887576">
    <property type="component" value="Unplaced"/>
</dbReference>
<dbReference type="WBParaSite" id="JU765_v2.g16000.t1">
    <property type="protein sequence ID" value="JU765_v2.g16000.t1"/>
    <property type="gene ID" value="JU765_v2.g16000"/>
</dbReference>
<protein>
    <submittedName>
        <fullName evidence="2">G-protein coupled receptors family 1 profile domain-containing protein</fullName>
    </submittedName>
</protein>
<organism evidence="1 2">
    <name type="scientific">Panagrolaimus sp. JU765</name>
    <dbReference type="NCBI Taxonomy" id="591449"/>
    <lineage>
        <taxon>Eukaryota</taxon>
        <taxon>Metazoa</taxon>
        <taxon>Ecdysozoa</taxon>
        <taxon>Nematoda</taxon>
        <taxon>Chromadorea</taxon>
        <taxon>Rhabditida</taxon>
        <taxon>Tylenchina</taxon>
        <taxon>Panagrolaimomorpha</taxon>
        <taxon>Panagrolaimoidea</taxon>
        <taxon>Panagrolaimidae</taxon>
        <taxon>Panagrolaimus</taxon>
    </lineage>
</organism>
<accession>A0AC34QG39</accession>
<evidence type="ECO:0000313" key="2">
    <source>
        <dbReference type="WBParaSite" id="JU765_v2.g16000.t1"/>
    </source>
</evidence>
<evidence type="ECO:0000313" key="1">
    <source>
        <dbReference type="Proteomes" id="UP000887576"/>
    </source>
</evidence>